<keyword evidence="2" id="KW-1185">Reference proteome</keyword>
<evidence type="ECO:0000313" key="1">
    <source>
        <dbReference type="EMBL" id="KAF2886037.1"/>
    </source>
</evidence>
<proteinExistence type="predicted"/>
<name>A0A8K0CIS9_IGNLU</name>
<dbReference type="EMBL" id="VTPC01088851">
    <property type="protein sequence ID" value="KAF2886037.1"/>
    <property type="molecule type" value="Genomic_DNA"/>
</dbReference>
<dbReference type="AlphaFoldDB" id="A0A8K0CIS9"/>
<organism evidence="1 2">
    <name type="scientific">Ignelater luminosus</name>
    <name type="common">Cucubano</name>
    <name type="synonym">Pyrophorus luminosus</name>
    <dbReference type="NCBI Taxonomy" id="2038154"/>
    <lineage>
        <taxon>Eukaryota</taxon>
        <taxon>Metazoa</taxon>
        <taxon>Ecdysozoa</taxon>
        <taxon>Arthropoda</taxon>
        <taxon>Hexapoda</taxon>
        <taxon>Insecta</taxon>
        <taxon>Pterygota</taxon>
        <taxon>Neoptera</taxon>
        <taxon>Endopterygota</taxon>
        <taxon>Coleoptera</taxon>
        <taxon>Polyphaga</taxon>
        <taxon>Elateriformia</taxon>
        <taxon>Elateroidea</taxon>
        <taxon>Elateridae</taxon>
        <taxon>Agrypninae</taxon>
        <taxon>Pyrophorini</taxon>
        <taxon>Ignelater</taxon>
    </lineage>
</organism>
<evidence type="ECO:0000313" key="2">
    <source>
        <dbReference type="Proteomes" id="UP000801492"/>
    </source>
</evidence>
<gene>
    <name evidence="1" type="ORF">ILUMI_20136</name>
</gene>
<reference evidence="1" key="1">
    <citation type="submission" date="2019-08" db="EMBL/GenBank/DDBJ databases">
        <title>The genome of the North American firefly Photinus pyralis.</title>
        <authorList>
            <consortium name="Photinus pyralis genome working group"/>
            <person name="Fallon T.R."/>
            <person name="Sander Lower S.E."/>
            <person name="Weng J.-K."/>
        </authorList>
    </citation>
    <scope>NUCLEOTIDE SEQUENCE</scope>
    <source>
        <strain evidence="1">TRF0915ILg1</strain>
        <tissue evidence="1">Whole body</tissue>
    </source>
</reference>
<dbReference type="Proteomes" id="UP000801492">
    <property type="component" value="Unassembled WGS sequence"/>
</dbReference>
<protein>
    <submittedName>
        <fullName evidence="1">Uncharacterized protein</fullName>
    </submittedName>
</protein>
<sequence>MWGFCRRNKLIRLDQDHETRALPTGKAGPVAKFLLESVKLRHGKPTSIRSDICFQGELVVELLKIMGAKSSLAQLITLNRLME</sequence>
<accession>A0A8K0CIS9</accession>
<comment type="caution">
    <text evidence="1">The sequence shown here is derived from an EMBL/GenBank/DDBJ whole genome shotgun (WGS) entry which is preliminary data.</text>
</comment>